<feature type="region of interest" description="Disordered" evidence="1">
    <location>
        <begin position="51"/>
        <end position="74"/>
    </location>
</feature>
<sequence length="74" mass="8373">MEIFQPNRRLDLGVAQAPHYLCDEKETASICYAISGTEDEEAEVQSQRAKIKKVASSEEPATRQDDYLRLEDAN</sequence>
<comment type="caution">
    <text evidence="2">The sequence shown here is derived from an EMBL/GenBank/DDBJ whole genome shotgun (WGS) entry which is preliminary data.</text>
</comment>
<organism evidence="2 3">
    <name type="scientific">Porphyromonas canoris</name>
    <dbReference type="NCBI Taxonomy" id="36875"/>
    <lineage>
        <taxon>Bacteria</taxon>
        <taxon>Pseudomonadati</taxon>
        <taxon>Bacteroidota</taxon>
        <taxon>Bacteroidia</taxon>
        <taxon>Bacteroidales</taxon>
        <taxon>Porphyromonadaceae</taxon>
        <taxon>Porphyromonas</taxon>
    </lineage>
</organism>
<feature type="compositionally biased region" description="Basic and acidic residues" evidence="1">
    <location>
        <begin position="60"/>
        <end position="74"/>
    </location>
</feature>
<evidence type="ECO:0000313" key="3">
    <source>
        <dbReference type="Proteomes" id="UP000030101"/>
    </source>
</evidence>
<proteinExistence type="predicted"/>
<reference evidence="2 3" key="1">
    <citation type="submission" date="2014-08" db="EMBL/GenBank/DDBJ databases">
        <title>Porphyromonas canoris strain:OH2762 Genome sequencing.</title>
        <authorList>
            <person name="Wallis C."/>
            <person name="Deusch O."/>
            <person name="O'Flynn C."/>
            <person name="Davis I."/>
            <person name="Jospin G."/>
            <person name="Darling A.E."/>
            <person name="Coil D.A."/>
            <person name="Alexiev A."/>
            <person name="Horsfall A."/>
            <person name="Kirkwood N."/>
            <person name="Harris S."/>
            <person name="Eisen J.A."/>
        </authorList>
    </citation>
    <scope>NUCLEOTIDE SEQUENCE [LARGE SCALE GENOMIC DNA]</scope>
    <source>
        <strain evidence="3">COT-108 OH2762</strain>
    </source>
</reference>
<evidence type="ECO:0000313" key="2">
    <source>
        <dbReference type="EMBL" id="KGN92657.1"/>
    </source>
</evidence>
<dbReference type="EMBL" id="JQZV01000008">
    <property type="protein sequence ID" value="KGN92657.1"/>
    <property type="molecule type" value="Genomic_DNA"/>
</dbReference>
<keyword evidence="3" id="KW-1185">Reference proteome</keyword>
<accession>A0ABR4XL57</accession>
<protein>
    <submittedName>
        <fullName evidence="2">Uncharacterized protein</fullName>
    </submittedName>
</protein>
<evidence type="ECO:0000256" key="1">
    <source>
        <dbReference type="SAM" id="MobiDB-lite"/>
    </source>
</evidence>
<dbReference type="RefSeq" id="WP_036789898.1">
    <property type="nucleotide sequence ID" value="NZ_JQZV01000008.1"/>
</dbReference>
<dbReference type="Proteomes" id="UP000030101">
    <property type="component" value="Unassembled WGS sequence"/>
</dbReference>
<name>A0ABR4XL57_9PORP</name>
<gene>
    <name evidence="2" type="ORF">HQ43_03920</name>
</gene>